<evidence type="ECO:0000256" key="1">
    <source>
        <dbReference type="ARBA" id="ARBA00038069"/>
    </source>
</evidence>
<evidence type="ECO:0008006" key="5">
    <source>
        <dbReference type="Google" id="ProtNLM"/>
    </source>
</evidence>
<dbReference type="GO" id="GO:0004866">
    <property type="term" value="F:endopeptidase inhibitor activity"/>
    <property type="evidence" value="ECO:0007669"/>
    <property type="project" value="UniProtKB-ARBA"/>
</dbReference>
<keyword evidence="2" id="KW-0732">Signal</keyword>
<dbReference type="Proteomes" id="UP000226192">
    <property type="component" value="Unassembled WGS sequence"/>
</dbReference>
<dbReference type="EMBL" id="NJET01000099">
    <property type="protein sequence ID" value="PHH61569.1"/>
    <property type="molecule type" value="Genomic_DNA"/>
</dbReference>
<dbReference type="SUPFAM" id="SSF54897">
    <property type="entry name" value="Protease propeptides/inhibitors"/>
    <property type="match status" value="1"/>
</dbReference>
<sequence length="97" mass="10423">MKISALLATALAVAPSAWAAGKMKSAIIMFEDAKTPDSVIQQAKNSVVQAGGKITHEYTLIKGFSVVAPEEALQTMKASNKDYGMRVEEDKMMSTDE</sequence>
<accession>A0A2C5X8Q0</accession>
<keyword evidence="4" id="KW-1185">Reference proteome</keyword>
<dbReference type="InterPro" id="IPR037045">
    <property type="entry name" value="S8pro/Inhibitor_I9_sf"/>
</dbReference>
<evidence type="ECO:0000256" key="2">
    <source>
        <dbReference type="SAM" id="SignalP"/>
    </source>
</evidence>
<proteinExistence type="inferred from homology"/>
<evidence type="ECO:0000313" key="4">
    <source>
        <dbReference type="Proteomes" id="UP000226192"/>
    </source>
</evidence>
<dbReference type="InterPro" id="IPR052471">
    <property type="entry name" value="PBI_I9"/>
</dbReference>
<comment type="similarity">
    <text evidence="1">Belongs to the protease inhibitor I9 family.</text>
</comment>
<gene>
    <name evidence="3" type="ORF">CDD81_8150</name>
</gene>
<organism evidence="3 4">
    <name type="scientific">Ophiocordyceps australis</name>
    <dbReference type="NCBI Taxonomy" id="1399860"/>
    <lineage>
        <taxon>Eukaryota</taxon>
        <taxon>Fungi</taxon>
        <taxon>Dikarya</taxon>
        <taxon>Ascomycota</taxon>
        <taxon>Pezizomycotina</taxon>
        <taxon>Sordariomycetes</taxon>
        <taxon>Hypocreomycetidae</taxon>
        <taxon>Hypocreales</taxon>
        <taxon>Ophiocordycipitaceae</taxon>
        <taxon>Ophiocordyceps</taxon>
    </lineage>
</organism>
<evidence type="ECO:0000313" key="3">
    <source>
        <dbReference type="EMBL" id="PHH61569.1"/>
    </source>
</evidence>
<feature type="signal peptide" evidence="2">
    <location>
        <begin position="1"/>
        <end position="19"/>
    </location>
</feature>
<protein>
    <recommendedName>
        <fullName evidence="5">Inhibitor I9 domain-containing protein</fullName>
    </recommendedName>
</protein>
<dbReference type="AlphaFoldDB" id="A0A2C5X8Q0"/>
<dbReference type="PANTHER" id="PTHR28288">
    <property type="entry name" value="PROTEASE B INHIBITOR 2"/>
    <property type="match status" value="1"/>
</dbReference>
<comment type="caution">
    <text evidence="3">The sequence shown here is derived from an EMBL/GenBank/DDBJ whole genome shotgun (WGS) entry which is preliminary data.</text>
</comment>
<feature type="chain" id="PRO_5013378885" description="Inhibitor I9 domain-containing protein" evidence="2">
    <location>
        <begin position="20"/>
        <end position="97"/>
    </location>
</feature>
<dbReference type="FunFam" id="3.30.70.80:FF:000005">
    <property type="entry name" value="Proteinase inhibitor I2B"/>
    <property type="match status" value="1"/>
</dbReference>
<dbReference type="GO" id="GO:0042144">
    <property type="term" value="P:vacuole fusion, non-autophagic"/>
    <property type="evidence" value="ECO:0007669"/>
    <property type="project" value="TreeGrafter"/>
</dbReference>
<name>A0A2C5X8Q0_9HYPO</name>
<dbReference type="OrthoDB" id="3888684at2759"/>
<dbReference type="PANTHER" id="PTHR28288:SF1">
    <property type="entry name" value="INHIBITOR I9 DOMAIN-CONTAINING PROTEIN"/>
    <property type="match status" value="1"/>
</dbReference>
<dbReference type="Gene3D" id="3.30.70.80">
    <property type="entry name" value="Peptidase S8 propeptide/proteinase inhibitor I9"/>
    <property type="match status" value="1"/>
</dbReference>
<reference evidence="3 4" key="1">
    <citation type="submission" date="2017-06" db="EMBL/GenBank/DDBJ databases">
        <title>Ant-infecting Ophiocordyceps genomes reveal a high diversity of potential behavioral manipulation genes and a possible major role for enterotoxins.</title>
        <authorList>
            <person name="De Bekker C."/>
            <person name="Evans H.C."/>
            <person name="Brachmann A."/>
            <person name="Hughes D.P."/>
        </authorList>
    </citation>
    <scope>NUCLEOTIDE SEQUENCE [LARGE SCALE GENOMIC DNA]</scope>
    <source>
        <strain evidence="3 4">Map64</strain>
    </source>
</reference>